<proteinExistence type="predicted"/>
<dbReference type="AlphaFoldDB" id="A0AA86S4D7"/>
<evidence type="ECO:0000256" key="1">
    <source>
        <dbReference type="SAM" id="MobiDB-lite"/>
    </source>
</evidence>
<feature type="compositionally biased region" description="Basic and acidic residues" evidence="1">
    <location>
        <begin position="281"/>
        <end position="290"/>
    </location>
</feature>
<dbReference type="InterPro" id="IPR040411">
    <property type="entry name" value="At5g23160-like"/>
</dbReference>
<accession>A0AA86S4D7</accession>
<evidence type="ECO:0000256" key="2">
    <source>
        <dbReference type="SAM" id="Phobius"/>
    </source>
</evidence>
<keyword evidence="2" id="KW-0472">Membrane</keyword>
<keyword evidence="2" id="KW-0812">Transmembrane</keyword>
<evidence type="ECO:0000313" key="3">
    <source>
        <dbReference type="EMBL" id="CAJ1932961.1"/>
    </source>
</evidence>
<dbReference type="PANTHER" id="PTHR34379:SF3">
    <property type="entry name" value="PROTEIN, PUTATIVE-RELATED"/>
    <property type="match status" value="1"/>
</dbReference>
<feature type="compositionally biased region" description="Pro residues" evidence="1">
    <location>
        <begin position="104"/>
        <end position="118"/>
    </location>
</feature>
<protein>
    <submittedName>
        <fullName evidence="3">Uncharacterized protein</fullName>
    </submittedName>
</protein>
<gene>
    <name evidence="3" type="ORF">AYBTSS11_LOCUS6081</name>
</gene>
<sequence>MAKPKPSTTTHEHPSKRKTSIFLCCFGSSHAMESPPTKGSDPVSKTKKKATIARWFSRLRFRFNKNSPYKTVPFEHSINSDQANHSKTKSKSTLHHNTQAPATTNPPPPLPQPAPLLPATPYYTPTQTRHGGKSNIEDTRQQGRGSPAHAKLQARRLPSTSVETKTTIRKARNDGVVGMSVVVVTLVIMIFWGRLCAILCTSVWLYCAPRLRKSGGVNDNGDPRKTRSYNVDLDSEEYKKKSCDGEKLAKVVWWRHCHDLLETPSVREKIEKDVSGSAGGERCRRSRPGE</sequence>
<feature type="transmembrane region" description="Helical" evidence="2">
    <location>
        <begin position="176"/>
        <end position="206"/>
    </location>
</feature>
<keyword evidence="4" id="KW-1185">Reference proteome</keyword>
<organism evidence="3 4">
    <name type="scientific">Sphenostylis stenocarpa</name>
    <dbReference type="NCBI Taxonomy" id="92480"/>
    <lineage>
        <taxon>Eukaryota</taxon>
        <taxon>Viridiplantae</taxon>
        <taxon>Streptophyta</taxon>
        <taxon>Embryophyta</taxon>
        <taxon>Tracheophyta</taxon>
        <taxon>Spermatophyta</taxon>
        <taxon>Magnoliopsida</taxon>
        <taxon>eudicotyledons</taxon>
        <taxon>Gunneridae</taxon>
        <taxon>Pentapetalae</taxon>
        <taxon>rosids</taxon>
        <taxon>fabids</taxon>
        <taxon>Fabales</taxon>
        <taxon>Fabaceae</taxon>
        <taxon>Papilionoideae</taxon>
        <taxon>50 kb inversion clade</taxon>
        <taxon>NPAAA clade</taxon>
        <taxon>indigoferoid/millettioid clade</taxon>
        <taxon>Phaseoleae</taxon>
        <taxon>Sphenostylis</taxon>
    </lineage>
</organism>
<feature type="region of interest" description="Disordered" evidence="1">
    <location>
        <begin position="271"/>
        <end position="290"/>
    </location>
</feature>
<evidence type="ECO:0000313" key="4">
    <source>
        <dbReference type="Proteomes" id="UP001189624"/>
    </source>
</evidence>
<dbReference type="Proteomes" id="UP001189624">
    <property type="component" value="Chromosome 2"/>
</dbReference>
<feature type="region of interest" description="Disordered" evidence="1">
    <location>
        <begin position="73"/>
        <end position="164"/>
    </location>
</feature>
<dbReference type="PANTHER" id="PTHR34379">
    <property type="entry name" value="OS07G0553800 PROTEIN"/>
    <property type="match status" value="1"/>
</dbReference>
<feature type="compositionally biased region" description="Low complexity" evidence="1">
    <location>
        <begin position="119"/>
        <end position="128"/>
    </location>
</feature>
<dbReference type="EMBL" id="OY731399">
    <property type="protein sequence ID" value="CAJ1932961.1"/>
    <property type="molecule type" value="Genomic_DNA"/>
</dbReference>
<dbReference type="Gramene" id="rna-AYBTSS11_LOCUS6081">
    <property type="protein sequence ID" value="CAJ1932961.1"/>
    <property type="gene ID" value="gene-AYBTSS11_LOCUS6081"/>
</dbReference>
<name>A0AA86S4D7_9FABA</name>
<keyword evidence="2" id="KW-1133">Transmembrane helix</keyword>
<reference evidence="3" key="1">
    <citation type="submission" date="2023-10" db="EMBL/GenBank/DDBJ databases">
        <authorList>
            <person name="Domelevo Entfellner J.-B."/>
        </authorList>
    </citation>
    <scope>NUCLEOTIDE SEQUENCE</scope>
</reference>